<evidence type="ECO:0000313" key="2">
    <source>
        <dbReference type="EMBL" id="OHB01452.1"/>
    </source>
</evidence>
<gene>
    <name evidence="2" type="ORF">A3A90_01210</name>
</gene>
<dbReference type="PANTHER" id="PTHR34322">
    <property type="entry name" value="TRANSPOSASE, Y1_TNP DOMAIN-CONTAINING"/>
    <property type="match status" value="1"/>
</dbReference>
<dbReference type="Pfam" id="PF01797">
    <property type="entry name" value="Y1_Tnp"/>
    <property type="match status" value="1"/>
</dbReference>
<dbReference type="Proteomes" id="UP000178404">
    <property type="component" value="Unassembled WGS sequence"/>
</dbReference>
<accession>A0A1G2TY02</accession>
<evidence type="ECO:0000259" key="1">
    <source>
        <dbReference type="SMART" id="SM01321"/>
    </source>
</evidence>
<organism evidence="2 3">
    <name type="scientific">Candidatus Zambryskibacteria bacterium RIFCSPLOWO2_01_FULL_35_19</name>
    <dbReference type="NCBI Taxonomy" id="1802757"/>
    <lineage>
        <taxon>Bacteria</taxon>
        <taxon>Candidatus Zambryskiibacteriota</taxon>
    </lineage>
</organism>
<reference evidence="2 3" key="1">
    <citation type="journal article" date="2016" name="Nat. Commun.">
        <title>Thousands of microbial genomes shed light on interconnected biogeochemical processes in an aquifer system.</title>
        <authorList>
            <person name="Anantharaman K."/>
            <person name="Brown C.T."/>
            <person name="Hug L.A."/>
            <person name="Sharon I."/>
            <person name="Castelle C.J."/>
            <person name="Probst A.J."/>
            <person name="Thomas B.C."/>
            <person name="Singh A."/>
            <person name="Wilkins M.J."/>
            <person name="Karaoz U."/>
            <person name="Brodie E.L."/>
            <person name="Williams K.H."/>
            <person name="Hubbard S.S."/>
            <person name="Banfield J.F."/>
        </authorList>
    </citation>
    <scope>NUCLEOTIDE SEQUENCE [LARGE SCALE GENOMIC DNA]</scope>
</reference>
<dbReference type="EMBL" id="MHWA01000014">
    <property type="protein sequence ID" value="OHB01452.1"/>
    <property type="molecule type" value="Genomic_DNA"/>
</dbReference>
<dbReference type="GO" id="GO:0006313">
    <property type="term" value="P:DNA transposition"/>
    <property type="evidence" value="ECO:0007669"/>
    <property type="project" value="InterPro"/>
</dbReference>
<sequence>MNNRDYKDFARDEIYHIYNRGVGKMKIFLDEMDYKVFMSRLKENLFSKLIDYSLLPKYATRRKTLPPNSFDLISYCLMPNHFHLLVRQNTDLPITQLILKICTGYSKYFNKKYDRVGVVFQDRFKAVRIKKNNQLLWVSYYIHKNPVDSKLVKYPEHYKWSSFSEYKNLVFEPICKKDIITKQFKETSDKNMESELISNLDLLIDY</sequence>
<dbReference type="GO" id="GO:0004803">
    <property type="term" value="F:transposase activity"/>
    <property type="evidence" value="ECO:0007669"/>
    <property type="project" value="InterPro"/>
</dbReference>
<dbReference type="InterPro" id="IPR036515">
    <property type="entry name" value="Transposase_17_sf"/>
</dbReference>
<dbReference type="PANTHER" id="PTHR34322:SF2">
    <property type="entry name" value="TRANSPOSASE IS200-LIKE DOMAIN-CONTAINING PROTEIN"/>
    <property type="match status" value="1"/>
</dbReference>
<name>A0A1G2TY02_9BACT</name>
<evidence type="ECO:0000313" key="3">
    <source>
        <dbReference type="Proteomes" id="UP000178404"/>
    </source>
</evidence>
<dbReference type="SUPFAM" id="SSF143422">
    <property type="entry name" value="Transposase IS200-like"/>
    <property type="match status" value="1"/>
</dbReference>
<dbReference type="InterPro" id="IPR002686">
    <property type="entry name" value="Transposase_17"/>
</dbReference>
<proteinExistence type="predicted"/>
<dbReference type="AlphaFoldDB" id="A0A1G2TY02"/>
<dbReference type="GO" id="GO:0003677">
    <property type="term" value="F:DNA binding"/>
    <property type="evidence" value="ECO:0007669"/>
    <property type="project" value="InterPro"/>
</dbReference>
<dbReference type="Gene3D" id="3.30.70.1290">
    <property type="entry name" value="Transposase IS200-like"/>
    <property type="match status" value="1"/>
</dbReference>
<comment type="caution">
    <text evidence="2">The sequence shown here is derived from an EMBL/GenBank/DDBJ whole genome shotgun (WGS) entry which is preliminary data.</text>
</comment>
<dbReference type="SMART" id="SM01321">
    <property type="entry name" value="Y1_Tnp"/>
    <property type="match status" value="1"/>
</dbReference>
<feature type="domain" description="Transposase IS200-like" evidence="1">
    <location>
        <begin position="10"/>
        <end position="145"/>
    </location>
</feature>
<protein>
    <recommendedName>
        <fullName evidence="1">Transposase IS200-like domain-containing protein</fullName>
    </recommendedName>
</protein>